<dbReference type="Gramene" id="AET3Gv20766800.15">
    <property type="protein sequence ID" value="AET3Gv20766800.15"/>
    <property type="gene ID" value="AET3Gv20766800"/>
</dbReference>
<reference evidence="2" key="1">
    <citation type="journal article" date="2014" name="Science">
        <title>Ancient hybridizations among the ancestral genomes of bread wheat.</title>
        <authorList>
            <consortium name="International Wheat Genome Sequencing Consortium,"/>
            <person name="Marcussen T."/>
            <person name="Sandve S.R."/>
            <person name="Heier L."/>
            <person name="Spannagl M."/>
            <person name="Pfeifer M."/>
            <person name="Jakobsen K.S."/>
            <person name="Wulff B.B."/>
            <person name="Steuernagel B."/>
            <person name="Mayer K.F."/>
            <person name="Olsen O.A."/>
        </authorList>
    </citation>
    <scope>NUCLEOTIDE SEQUENCE [LARGE SCALE GENOMIC DNA]</scope>
    <source>
        <strain evidence="2">cv. AL8/78</strain>
    </source>
</reference>
<accession>A0A453FSL2</accession>
<reference evidence="1" key="3">
    <citation type="journal article" date="2017" name="Nature">
        <title>Genome sequence of the progenitor of the wheat D genome Aegilops tauschii.</title>
        <authorList>
            <person name="Luo M.C."/>
            <person name="Gu Y.Q."/>
            <person name="Puiu D."/>
            <person name="Wang H."/>
            <person name="Twardziok S.O."/>
            <person name="Deal K.R."/>
            <person name="Huo N."/>
            <person name="Zhu T."/>
            <person name="Wang L."/>
            <person name="Wang Y."/>
            <person name="McGuire P.E."/>
            <person name="Liu S."/>
            <person name="Long H."/>
            <person name="Ramasamy R.K."/>
            <person name="Rodriguez J.C."/>
            <person name="Van S.L."/>
            <person name="Yuan L."/>
            <person name="Wang Z."/>
            <person name="Xia Z."/>
            <person name="Xiao L."/>
            <person name="Anderson O.D."/>
            <person name="Ouyang S."/>
            <person name="Liang Y."/>
            <person name="Zimin A.V."/>
            <person name="Pertea G."/>
            <person name="Qi P."/>
            <person name="Bennetzen J.L."/>
            <person name="Dai X."/>
            <person name="Dawson M.W."/>
            <person name="Muller H.G."/>
            <person name="Kugler K."/>
            <person name="Rivarola-Duarte L."/>
            <person name="Spannagl M."/>
            <person name="Mayer K.F.X."/>
            <person name="Lu F.H."/>
            <person name="Bevan M.W."/>
            <person name="Leroy P."/>
            <person name="Li P."/>
            <person name="You F.M."/>
            <person name="Sun Q."/>
            <person name="Liu Z."/>
            <person name="Lyons E."/>
            <person name="Wicker T."/>
            <person name="Salzberg S.L."/>
            <person name="Devos K.M."/>
            <person name="Dvorak J."/>
        </authorList>
    </citation>
    <scope>NUCLEOTIDE SEQUENCE [LARGE SCALE GENOMIC DNA]</scope>
    <source>
        <strain evidence="1">cv. AL8/78</strain>
    </source>
</reference>
<reference evidence="2" key="2">
    <citation type="journal article" date="2017" name="Nat. Plants">
        <title>The Aegilops tauschii genome reveals multiple impacts of transposons.</title>
        <authorList>
            <person name="Zhao G."/>
            <person name="Zou C."/>
            <person name="Li K."/>
            <person name="Wang K."/>
            <person name="Li T."/>
            <person name="Gao L."/>
            <person name="Zhang X."/>
            <person name="Wang H."/>
            <person name="Yang Z."/>
            <person name="Liu X."/>
            <person name="Jiang W."/>
            <person name="Mao L."/>
            <person name="Kong X."/>
            <person name="Jiao Y."/>
            <person name="Jia J."/>
        </authorList>
    </citation>
    <scope>NUCLEOTIDE SEQUENCE [LARGE SCALE GENOMIC DNA]</scope>
    <source>
        <strain evidence="2">cv. AL8/78</strain>
    </source>
</reference>
<reference evidence="1" key="5">
    <citation type="journal article" date="2021" name="G3 (Bethesda)">
        <title>Aegilops tauschii genome assembly Aet v5.0 features greater sequence contiguity and improved annotation.</title>
        <authorList>
            <person name="Wang L."/>
            <person name="Zhu T."/>
            <person name="Rodriguez J.C."/>
            <person name="Deal K.R."/>
            <person name="Dubcovsky J."/>
            <person name="McGuire P.E."/>
            <person name="Lux T."/>
            <person name="Spannagl M."/>
            <person name="Mayer K.F.X."/>
            <person name="Baldrich P."/>
            <person name="Meyers B.C."/>
            <person name="Huo N."/>
            <person name="Gu Y.Q."/>
            <person name="Zhou H."/>
            <person name="Devos K.M."/>
            <person name="Bennetzen J.L."/>
            <person name="Unver T."/>
            <person name="Budak H."/>
            <person name="Gulick P.J."/>
            <person name="Galiba G."/>
            <person name="Kalapos B."/>
            <person name="Nelson D.R."/>
            <person name="Li P."/>
            <person name="You F.M."/>
            <person name="Luo M.C."/>
            <person name="Dvorak J."/>
        </authorList>
    </citation>
    <scope>NUCLEOTIDE SEQUENCE [LARGE SCALE GENOMIC DNA]</scope>
    <source>
        <strain evidence="1">cv. AL8/78</strain>
    </source>
</reference>
<dbReference type="AlphaFoldDB" id="A0A453FSL2"/>
<keyword evidence="2" id="KW-1185">Reference proteome</keyword>
<reference evidence="1" key="4">
    <citation type="submission" date="2019-03" db="UniProtKB">
        <authorList>
            <consortium name="EnsemblPlants"/>
        </authorList>
    </citation>
    <scope>IDENTIFICATION</scope>
</reference>
<name>A0A453FSL2_AEGTS</name>
<protein>
    <submittedName>
        <fullName evidence="1">Uncharacterized protein</fullName>
    </submittedName>
</protein>
<organism evidence="1 2">
    <name type="scientific">Aegilops tauschii subsp. strangulata</name>
    <name type="common">Goatgrass</name>
    <dbReference type="NCBI Taxonomy" id="200361"/>
    <lineage>
        <taxon>Eukaryota</taxon>
        <taxon>Viridiplantae</taxon>
        <taxon>Streptophyta</taxon>
        <taxon>Embryophyta</taxon>
        <taxon>Tracheophyta</taxon>
        <taxon>Spermatophyta</taxon>
        <taxon>Magnoliopsida</taxon>
        <taxon>Liliopsida</taxon>
        <taxon>Poales</taxon>
        <taxon>Poaceae</taxon>
        <taxon>BOP clade</taxon>
        <taxon>Pooideae</taxon>
        <taxon>Triticodae</taxon>
        <taxon>Triticeae</taxon>
        <taxon>Triticinae</taxon>
        <taxon>Aegilops</taxon>
    </lineage>
</organism>
<dbReference type="EnsemblPlants" id="AET3Gv20766800.15">
    <property type="protein sequence ID" value="AET3Gv20766800.15"/>
    <property type="gene ID" value="AET3Gv20766800"/>
</dbReference>
<sequence length="110" mass="11619">FPIPLIRRRLLSFPSVKPLTQTAAMAMASPPACSLLLPAISSAPAYASVPRAPRFLTCPRAVTAHRPLPTASSPKVAAPAAVEIPEEYADDVEAVNIAVDVTQVRCLFPS</sequence>
<evidence type="ECO:0000313" key="1">
    <source>
        <dbReference type="EnsemblPlants" id="AET3Gv20766800.15"/>
    </source>
</evidence>
<dbReference type="Proteomes" id="UP000015105">
    <property type="component" value="Chromosome 3D"/>
</dbReference>
<evidence type="ECO:0000313" key="2">
    <source>
        <dbReference type="Proteomes" id="UP000015105"/>
    </source>
</evidence>
<proteinExistence type="predicted"/>